<dbReference type="Proteomes" id="UP000887572">
    <property type="component" value="Unplaced"/>
</dbReference>
<dbReference type="WBParaSite" id="Gr19_v10_g10447.t1">
    <property type="protein sequence ID" value="Gr19_v10_g10447.t1"/>
    <property type="gene ID" value="Gr19_v10_g10447"/>
</dbReference>
<name>A0A914GU80_GLORO</name>
<sequence length="74" mass="8816">MYFFFYAYVIYRSFNLIKLTRSFSGLPFHLSKVTADRSLKRTHAKQQIMKEIACKGRRHRKNGIGNNSKKRKTM</sequence>
<protein>
    <submittedName>
        <fullName evidence="2">Secreted protein</fullName>
    </submittedName>
</protein>
<accession>A0A914GU80</accession>
<keyword evidence="1" id="KW-1185">Reference proteome</keyword>
<evidence type="ECO:0000313" key="2">
    <source>
        <dbReference type="WBParaSite" id="Gr19_v10_g10447.t1"/>
    </source>
</evidence>
<dbReference type="AlphaFoldDB" id="A0A914GU80"/>
<reference evidence="2" key="1">
    <citation type="submission" date="2022-11" db="UniProtKB">
        <authorList>
            <consortium name="WormBaseParasite"/>
        </authorList>
    </citation>
    <scope>IDENTIFICATION</scope>
</reference>
<evidence type="ECO:0000313" key="1">
    <source>
        <dbReference type="Proteomes" id="UP000887572"/>
    </source>
</evidence>
<proteinExistence type="predicted"/>
<organism evidence="1 2">
    <name type="scientific">Globodera rostochiensis</name>
    <name type="common">Golden nematode worm</name>
    <name type="synonym">Heterodera rostochiensis</name>
    <dbReference type="NCBI Taxonomy" id="31243"/>
    <lineage>
        <taxon>Eukaryota</taxon>
        <taxon>Metazoa</taxon>
        <taxon>Ecdysozoa</taxon>
        <taxon>Nematoda</taxon>
        <taxon>Chromadorea</taxon>
        <taxon>Rhabditida</taxon>
        <taxon>Tylenchina</taxon>
        <taxon>Tylenchomorpha</taxon>
        <taxon>Tylenchoidea</taxon>
        <taxon>Heteroderidae</taxon>
        <taxon>Heteroderinae</taxon>
        <taxon>Globodera</taxon>
    </lineage>
</organism>